<evidence type="ECO:0000256" key="2">
    <source>
        <dbReference type="ARBA" id="ARBA00004496"/>
    </source>
</evidence>
<dbReference type="NCBIfam" id="NF009732">
    <property type="entry name" value="PRK13255.1"/>
    <property type="match status" value="1"/>
</dbReference>
<comment type="similarity">
    <text evidence="3 9">Belongs to the class I-like SAM-binding methyltransferase superfamily. TPMT family.</text>
</comment>
<dbReference type="PANTHER" id="PTHR10259">
    <property type="entry name" value="THIOPURINE S-METHYLTRANSFERASE"/>
    <property type="match status" value="1"/>
</dbReference>
<keyword evidence="5 9" id="KW-0963">Cytoplasm</keyword>
<evidence type="ECO:0000313" key="10">
    <source>
        <dbReference type="EMBL" id="MFC3194009.1"/>
    </source>
</evidence>
<feature type="binding site" evidence="9">
    <location>
        <position position="123"/>
    </location>
    <ligand>
        <name>S-adenosyl-L-methionine</name>
        <dbReference type="ChEBI" id="CHEBI:59789"/>
    </ligand>
</feature>
<evidence type="ECO:0000256" key="3">
    <source>
        <dbReference type="ARBA" id="ARBA00008145"/>
    </source>
</evidence>
<gene>
    <name evidence="10" type="primary">tmpT</name>
    <name evidence="9" type="synonym">tpm</name>
    <name evidence="10" type="ORF">ACFODZ_07130</name>
</gene>
<dbReference type="EC" id="2.1.1.67" evidence="4 9"/>
<dbReference type="GO" id="GO:0008119">
    <property type="term" value="F:thiopurine S-methyltransferase activity"/>
    <property type="evidence" value="ECO:0007669"/>
    <property type="project" value="UniProtKB-EC"/>
</dbReference>
<dbReference type="Proteomes" id="UP001595533">
    <property type="component" value="Unassembled WGS sequence"/>
</dbReference>
<keyword evidence="7 9" id="KW-0808">Transferase</keyword>
<evidence type="ECO:0000256" key="1">
    <source>
        <dbReference type="ARBA" id="ARBA00000903"/>
    </source>
</evidence>
<proteinExistence type="inferred from homology"/>
<comment type="catalytic activity">
    <reaction evidence="1 9">
        <text>S-adenosyl-L-methionine + a thiopurine = S-adenosyl-L-homocysteine + a thiopurine S-methylether.</text>
        <dbReference type="EC" id="2.1.1.67"/>
    </reaction>
</comment>
<dbReference type="InterPro" id="IPR022474">
    <property type="entry name" value="Thiopur_S-MeTfrase_Se/Te_detox"/>
</dbReference>
<comment type="subcellular location">
    <subcellularLocation>
        <location evidence="2 9">Cytoplasm</location>
    </subcellularLocation>
</comment>
<evidence type="ECO:0000256" key="6">
    <source>
        <dbReference type="ARBA" id="ARBA00022603"/>
    </source>
</evidence>
<dbReference type="PANTHER" id="PTHR10259:SF11">
    <property type="entry name" value="THIOPURINE S-METHYLTRANSFERASE"/>
    <property type="match status" value="1"/>
</dbReference>
<keyword evidence="11" id="KW-1185">Reference proteome</keyword>
<feature type="binding site" evidence="9">
    <location>
        <position position="45"/>
    </location>
    <ligand>
        <name>S-adenosyl-L-methionine</name>
        <dbReference type="ChEBI" id="CHEBI:59789"/>
    </ligand>
</feature>
<evidence type="ECO:0000256" key="7">
    <source>
        <dbReference type="ARBA" id="ARBA00022679"/>
    </source>
</evidence>
<feature type="binding site" evidence="9">
    <location>
        <position position="66"/>
    </location>
    <ligand>
        <name>S-adenosyl-L-methionine</name>
        <dbReference type="ChEBI" id="CHEBI:59789"/>
    </ligand>
</feature>
<name>A0ABV7JAV1_9GAMM</name>
<evidence type="ECO:0000313" key="11">
    <source>
        <dbReference type="Proteomes" id="UP001595533"/>
    </source>
</evidence>
<dbReference type="InterPro" id="IPR008854">
    <property type="entry name" value="TPMT"/>
</dbReference>
<evidence type="ECO:0000256" key="8">
    <source>
        <dbReference type="ARBA" id="ARBA00022691"/>
    </source>
</evidence>
<dbReference type="NCBIfam" id="TIGR03840">
    <property type="entry name" value="TMPT_Se_Te"/>
    <property type="match status" value="1"/>
</dbReference>
<reference evidence="11" key="1">
    <citation type="journal article" date="2019" name="Int. J. Syst. Evol. Microbiol.">
        <title>The Global Catalogue of Microorganisms (GCM) 10K type strain sequencing project: providing services to taxonomists for standard genome sequencing and annotation.</title>
        <authorList>
            <consortium name="The Broad Institute Genomics Platform"/>
            <consortium name="The Broad Institute Genome Sequencing Center for Infectious Disease"/>
            <person name="Wu L."/>
            <person name="Ma J."/>
        </authorList>
    </citation>
    <scope>NUCLEOTIDE SEQUENCE [LARGE SCALE GENOMIC DNA]</scope>
    <source>
        <strain evidence="11">KCTC 42953</strain>
    </source>
</reference>
<feature type="binding site" evidence="9">
    <location>
        <position position="10"/>
    </location>
    <ligand>
        <name>S-adenosyl-L-methionine</name>
        <dbReference type="ChEBI" id="CHEBI:59789"/>
    </ligand>
</feature>
<dbReference type="PIRSF" id="PIRSF023956">
    <property type="entry name" value="Thiopurine_S-methyltransferase"/>
    <property type="match status" value="1"/>
</dbReference>
<dbReference type="GO" id="GO:0032259">
    <property type="term" value="P:methylation"/>
    <property type="evidence" value="ECO:0007669"/>
    <property type="project" value="UniProtKB-KW"/>
</dbReference>
<dbReference type="PROSITE" id="PS51585">
    <property type="entry name" value="SAM_MT_TPMT"/>
    <property type="match status" value="1"/>
</dbReference>
<dbReference type="RefSeq" id="WP_077412211.1">
    <property type="nucleotide sequence ID" value="NZ_JBHRTS010000003.1"/>
</dbReference>
<accession>A0ABV7JAV1</accession>
<comment type="caution">
    <text evidence="10">The sequence shown here is derived from an EMBL/GenBank/DDBJ whole genome shotgun (WGS) entry which is preliminary data.</text>
</comment>
<sequence length="217" mass="24615">MEHQFWHEKWNNNEIGFHQSDTNPWLIKYLNKLNLTPNGRLFLPLCGKTRDIDWLLQQGYQVIGSELNESAVQQLFDRLKVTPDVQNSGLLKIYMSGPLKVFTGDLFALQVNDLGHVDATFDRAALVALPTEMRQQYAVHITSLTAMAPQLLICFAYNQFDMDGPPFSVTEAEIRSLYANHYTIHHLDEGPVKGGLKGHCPAMETCWLLSKESEPIA</sequence>
<evidence type="ECO:0000256" key="5">
    <source>
        <dbReference type="ARBA" id="ARBA00022490"/>
    </source>
</evidence>
<dbReference type="InterPro" id="IPR025835">
    <property type="entry name" value="Thiopurine_S-MeTrfase"/>
</dbReference>
<evidence type="ECO:0000256" key="9">
    <source>
        <dbReference type="HAMAP-Rule" id="MF_00812"/>
    </source>
</evidence>
<keyword evidence="8 9" id="KW-0949">S-adenosyl-L-methionine</keyword>
<dbReference type="SUPFAM" id="SSF53335">
    <property type="entry name" value="S-adenosyl-L-methionine-dependent methyltransferases"/>
    <property type="match status" value="1"/>
</dbReference>
<protein>
    <recommendedName>
        <fullName evidence="4 9">Thiopurine S-methyltransferase</fullName>
        <ecNumber evidence="4 9">2.1.1.67</ecNumber>
    </recommendedName>
    <alternativeName>
        <fullName evidence="9">Thiopurine methyltransferase</fullName>
    </alternativeName>
</protein>
<dbReference type="HAMAP" id="MF_00812">
    <property type="entry name" value="Thiopur_methtran"/>
    <property type="match status" value="1"/>
</dbReference>
<keyword evidence="6 9" id="KW-0489">Methyltransferase</keyword>
<organism evidence="10 11">
    <name type="scientific">Marinicella sediminis</name>
    <dbReference type="NCBI Taxonomy" id="1792834"/>
    <lineage>
        <taxon>Bacteria</taxon>
        <taxon>Pseudomonadati</taxon>
        <taxon>Pseudomonadota</taxon>
        <taxon>Gammaproteobacteria</taxon>
        <taxon>Lysobacterales</taxon>
        <taxon>Marinicellaceae</taxon>
        <taxon>Marinicella</taxon>
    </lineage>
</organism>
<dbReference type="Pfam" id="PF05724">
    <property type="entry name" value="TPMT"/>
    <property type="match status" value="1"/>
</dbReference>
<dbReference type="EMBL" id="JBHRTS010000003">
    <property type="protein sequence ID" value="MFC3194009.1"/>
    <property type="molecule type" value="Genomic_DNA"/>
</dbReference>
<dbReference type="InterPro" id="IPR029063">
    <property type="entry name" value="SAM-dependent_MTases_sf"/>
</dbReference>
<evidence type="ECO:0000256" key="4">
    <source>
        <dbReference type="ARBA" id="ARBA00011905"/>
    </source>
</evidence>
<dbReference type="Gene3D" id="3.40.50.150">
    <property type="entry name" value="Vaccinia Virus protein VP39"/>
    <property type="match status" value="1"/>
</dbReference>